<sequence>MSDLSFTHLDPLGRARMVDVTPKEPTHRRAVARCVVTMRPETTAAIANREVNKGDVLAVARIAGIQAAKRTSDMIPLCHPLLVGSVYINFEIGDDQIAIEAQVDTVDRTGVEMEALHACSVAALTVYDMCKSADKGMVIGELALWEKTGGRSGTYRRADDVVAETTNVVES</sequence>
<dbReference type="AlphaFoldDB" id="A0A6J7DBQ2"/>
<evidence type="ECO:0000256" key="3">
    <source>
        <dbReference type="ARBA" id="ARBA00012575"/>
    </source>
</evidence>
<dbReference type="InterPro" id="IPR036522">
    <property type="entry name" value="MoaC_sf"/>
</dbReference>
<reference evidence="7" key="1">
    <citation type="submission" date="2020-05" db="EMBL/GenBank/DDBJ databases">
        <authorList>
            <person name="Chiriac C."/>
            <person name="Salcher M."/>
            <person name="Ghai R."/>
            <person name="Kavagutti S V."/>
        </authorList>
    </citation>
    <scope>NUCLEOTIDE SEQUENCE</scope>
</reference>
<organism evidence="7">
    <name type="scientific">freshwater metagenome</name>
    <dbReference type="NCBI Taxonomy" id="449393"/>
    <lineage>
        <taxon>unclassified sequences</taxon>
        <taxon>metagenomes</taxon>
        <taxon>ecological metagenomes</taxon>
    </lineage>
</organism>
<protein>
    <recommendedName>
        <fullName evidence="3">cyclic pyranopterin monophosphate synthase</fullName>
        <ecNumber evidence="3">4.6.1.17</ecNumber>
    </recommendedName>
</protein>
<dbReference type="GO" id="GO:0061799">
    <property type="term" value="F:cyclic pyranopterin monophosphate synthase activity"/>
    <property type="evidence" value="ECO:0007669"/>
    <property type="project" value="UniProtKB-EC"/>
</dbReference>
<dbReference type="InterPro" id="IPR002820">
    <property type="entry name" value="Mopterin_CF_biosynth-C_dom"/>
</dbReference>
<proteinExistence type="inferred from homology"/>
<evidence type="ECO:0000256" key="2">
    <source>
        <dbReference type="ARBA" id="ARBA00005046"/>
    </source>
</evidence>
<keyword evidence="4" id="KW-0501">Molybdenum cofactor biosynthesis</keyword>
<dbReference type="GO" id="GO:0006777">
    <property type="term" value="P:Mo-molybdopterin cofactor biosynthetic process"/>
    <property type="evidence" value="ECO:0007669"/>
    <property type="project" value="UniProtKB-KW"/>
</dbReference>
<evidence type="ECO:0000256" key="5">
    <source>
        <dbReference type="ARBA" id="ARBA00023239"/>
    </source>
</evidence>
<evidence type="ECO:0000313" key="7">
    <source>
        <dbReference type="EMBL" id="CAB4867741.1"/>
    </source>
</evidence>
<dbReference type="InterPro" id="IPR023045">
    <property type="entry name" value="MoaC"/>
</dbReference>
<dbReference type="PANTHER" id="PTHR22960">
    <property type="entry name" value="MOLYBDOPTERIN COFACTOR SYNTHESIS PROTEIN A"/>
    <property type="match status" value="1"/>
</dbReference>
<evidence type="ECO:0000256" key="1">
    <source>
        <dbReference type="ARBA" id="ARBA00001637"/>
    </source>
</evidence>
<dbReference type="SUPFAM" id="SSF55040">
    <property type="entry name" value="Molybdenum cofactor biosynthesis protein C, MoaC"/>
    <property type="match status" value="1"/>
</dbReference>
<keyword evidence="5" id="KW-0456">Lyase</keyword>
<dbReference type="Gene3D" id="3.30.70.640">
    <property type="entry name" value="Molybdopterin cofactor biosynthesis C (MoaC) domain"/>
    <property type="match status" value="1"/>
</dbReference>
<dbReference type="HAMAP" id="MF_01224_B">
    <property type="entry name" value="MoaC_B"/>
    <property type="match status" value="1"/>
</dbReference>
<dbReference type="NCBIfam" id="NF006870">
    <property type="entry name" value="PRK09364.1"/>
    <property type="match status" value="1"/>
</dbReference>
<dbReference type="PANTHER" id="PTHR22960:SF29">
    <property type="entry name" value="CYCLIC PYRANOPTERIN MONOPHOSPHATE SYNTHASE"/>
    <property type="match status" value="1"/>
</dbReference>
<accession>A0A6J7DBQ2</accession>
<dbReference type="InterPro" id="IPR047594">
    <property type="entry name" value="MoaC_bact/euk"/>
</dbReference>
<dbReference type="EC" id="4.6.1.17" evidence="3"/>
<dbReference type="NCBIfam" id="TIGR00581">
    <property type="entry name" value="moaC"/>
    <property type="match status" value="1"/>
</dbReference>
<dbReference type="Pfam" id="PF01967">
    <property type="entry name" value="MoaC"/>
    <property type="match status" value="1"/>
</dbReference>
<gene>
    <name evidence="7" type="ORF">UFOPK3376_00636</name>
</gene>
<comment type="catalytic activity">
    <reaction evidence="1">
        <text>(8S)-3',8-cyclo-7,8-dihydroguanosine 5'-triphosphate = cyclic pyranopterin phosphate + diphosphate</text>
        <dbReference type="Rhea" id="RHEA:49580"/>
        <dbReference type="ChEBI" id="CHEBI:33019"/>
        <dbReference type="ChEBI" id="CHEBI:59648"/>
        <dbReference type="ChEBI" id="CHEBI:131766"/>
        <dbReference type="EC" id="4.6.1.17"/>
    </reaction>
</comment>
<dbReference type="CDD" id="cd01420">
    <property type="entry name" value="MoaC_PE"/>
    <property type="match status" value="1"/>
</dbReference>
<evidence type="ECO:0000259" key="6">
    <source>
        <dbReference type="Pfam" id="PF01967"/>
    </source>
</evidence>
<dbReference type="UniPathway" id="UPA00344"/>
<name>A0A6J7DBQ2_9ZZZZ</name>
<dbReference type="InterPro" id="IPR050105">
    <property type="entry name" value="MoCo_biosynth_MoaA/MoaC"/>
</dbReference>
<dbReference type="EMBL" id="CAFBLP010000011">
    <property type="protein sequence ID" value="CAB4867741.1"/>
    <property type="molecule type" value="Genomic_DNA"/>
</dbReference>
<evidence type="ECO:0000256" key="4">
    <source>
        <dbReference type="ARBA" id="ARBA00023150"/>
    </source>
</evidence>
<comment type="pathway">
    <text evidence="2">Cofactor biosynthesis; molybdopterin biosynthesis.</text>
</comment>
<feature type="domain" description="Molybdopterin cofactor biosynthesis C (MoaC)" evidence="6">
    <location>
        <begin position="17"/>
        <end position="150"/>
    </location>
</feature>